<evidence type="ECO:0000313" key="10">
    <source>
        <dbReference type="Proteomes" id="UP001139179"/>
    </source>
</evidence>
<comment type="subcellular location">
    <subcellularLocation>
        <location evidence="1">Cell membrane</location>
        <topology evidence="1">Peripheral membrane protein</topology>
    </subcellularLocation>
</comment>
<comment type="caution">
    <text evidence="9">The sequence shown here is derived from an EMBL/GenBank/DDBJ whole genome shotgun (WGS) entry which is preliminary data.</text>
</comment>
<dbReference type="InterPro" id="IPR050086">
    <property type="entry name" value="MetN_ABC_transporter-like"/>
</dbReference>
<dbReference type="Gene3D" id="3.40.50.300">
    <property type="entry name" value="P-loop containing nucleotide triphosphate hydrolases"/>
    <property type="match status" value="1"/>
</dbReference>
<dbReference type="InterPro" id="IPR017871">
    <property type="entry name" value="ABC_transporter-like_CS"/>
</dbReference>
<dbReference type="Pfam" id="PF00005">
    <property type="entry name" value="ABC_tran"/>
    <property type="match status" value="1"/>
</dbReference>
<evidence type="ECO:0000256" key="6">
    <source>
        <dbReference type="ARBA" id="ARBA00023136"/>
    </source>
</evidence>
<dbReference type="GO" id="GO:0005524">
    <property type="term" value="F:ATP binding"/>
    <property type="evidence" value="ECO:0007669"/>
    <property type="project" value="UniProtKB-KW"/>
</dbReference>
<dbReference type="InterPro" id="IPR027417">
    <property type="entry name" value="P-loop_NTPase"/>
</dbReference>
<dbReference type="InterPro" id="IPR003593">
    <property type="entry name" value="AAA+_ATPase"/>
</dbReference>
<keyword evidence="3" id="KW-1003">Cell membrane</keyword>
<dbReference type="RefSeq" id="WP_251223206.1">
    <property type="nucleotide sequence ID" value="NZ_JAMBOL010000007.1"/>
</dbReference>
<keyword evidence="6" id="KW-0472">Membrane</keyword>
<dbReference type="PIRSF" id="PIRSF039085">
    <property type="entry name" value="ABC_ATPase_HisP"/>
    <property type="match status" value="1"/>
</dbReference>
<dbReference type="SMART" id="SM00382">
    <property type="entry name" value="AAA"/>
    <property type="match status" value="1"/>
</dbReference>
<name>A0A9X2IP32_9BACI</name>
<feature type="domain" description="ABC transporter" evidence="8">
    <location>
        <begin position="5"/>
        <end position="248"/>
    </location>
</feature>
<keyword evidence="10" id="KW-1185">Reference proteome</keyword>
<evidence type="ECO:0000256" key="4">
    <source>
        <dbReference type="ARBA" id="ARBA00022741"/>
    </source>
</evidence>
<reference evidence="9" key="1">
    <citation type="submission" date="2022-05" db="EMBL/GenBank/DDBJ databases">
        <title>Comparative Genomics of Spacecraft Associated Microbes.</title>
        <authorList>
            <person name="Tran M.T."/>
            <person name="Wright A."/>
            <person name="Seuylemezian A."/>
            <person name="Eisen J."/>
            <person name="Coil D."/>
        </authorList>
    </citation>
    <scope>NUCLEOTIDE SEQUENCE</scope>
    <source>
        <strain evidence="9">214.1.1</strain>
    </source>
</reference>
<dbReference type="FunFam" id="3.40.50.300:FF:000020">
    <property type="entry name" value="Amino acid ABC transporter ATP-binding component"/>
    <property type="match status" value="1"/>
</dbReference>
<evidence type="ECO:0000256" key="3">
    <source>
        <dbReference type="ARBA" id="ARBA00022475"/>
    </source>
</evidence>
<dbReference type="PROSITE" id="PS50893">
    <property type="entry name" value="ABC_TRANSPORTER_2"/>
    <property type="match status" value="1"/>
</dbReference>
<keyword evidence="4" id="KW-0547">Nucleotide-binding</keyword>
<accession>A0A9X2IP32</accession>
<dbReference type="GO" id="GO:0015424">
    <property type="term" value="F:ABC-type amino acid transporter activity"/>
    <property type="evidence" value="ECO:0007669"/>
    <property type="project" value="InterPro"/>
</dbReference>
<proteinExistence type="predicted"/>
<evidence type="ECO:0000256" key="7">
    <source>
        <dbReference type="SAM" id="MobiDB-lite"/>
    </source>
</evidence>
<dbReference type="GO" id="GO:0005886">
    <property type="term" value="C:plasma membrane"/>
    <property type="evidence" value="ECO:0007669"/>
    <property type="project" value="UniProtKB-SubCell"/>
</dbReference>
<dbReference type="CDD" id="cd03262">
    <property type="entry name" value="ABC_HisP_GlnQ"/>
    <property type="match status" value="1"/>
</dbReference>
<organism evidence="9 10">
    <name type="scientific">Halalkalibacter oceani</name>
    <dbReference type="NCBI Taxonomy" id="1653776"/>
    <lineage>
        <taxon>Bacteria</taxon>
        <taxon>Bacillati</taxon>
        <taxon>Bacillota</taxon>
        <taxon>Bacilli</taxon>
        <taxon>Bacillales</taxon>
        <taxon>Bacillaceae</taxon>
        <taxon>Halalkalibacter</taxon>
    </lineage>
</organism>
<evidence type="ECO:0000256" key="1">
    <source>
        <dbReference type="ARBA" id="ARBA00004202"/>
    </source>
</evidence>
<evidence type="ECO:0000259" key="8">
    <source>
        <dbReference type="PROSITE" id="PS50893"/>
    </source>
</evidence>
<feature type="region of interest" description="Disordered" evidence="7">
    <location>
        <begin position="232"/>
        <end position="253"/>
    </location>
</feature>
<dbReference type="AlphaFoldDB" id="A0A9X2IP32"/>
<dbReference type="SUPFAM" id="SSF52540">
    <property type="entry name" value="P-loop containing nucleoside triphosphate hydrolases"/>
    <property type="match status" value="1"/>
</dbReference>
<dbReference type="EMBL" id="JAMBOL010000007">
    <property type="protein sequence ID" value="MCM3714426.1"/>
    <property type="molecule type" value="Genomic_DNA"/>
</dbReference>
<evidence type="ECO:0000313" key="9">
    <source>
        <dbReference type="EMBL" id="MCM3714426.1"/>
    </source>
</evidence>
<dbReference type="InterPro" id="IPR003439">
    <property type="entry name" value="ABC_transporter-like_ATP-bd"/>
</dbReference>
<evidence type="ECO:0000256" key="5">
    <source>
        <dbReference type="ARBA" id="ARBA00022840"/>
    </source>
</evidence>
<dbReference type="PANTHER" id="PTHR43166">
    <property type="entry name" value="AMINO ACID IMPORT ATP-BINDING PROTEIN"/>
    <property type="match status" value="1"/>
</dbReference>
<evidence type="ECO:0000256" key="2">
    <source>
        <dbReference type="ARBA" id="ARBA00022448"/>
    </source>
</evidence>
<keyword evidence="2" id="KW-0813">Transport</keyword>
<protein>
    <submittedName>
        <fullName evidence="9">Amino acid ABC transporter ATP-binding protein</fullName>
    </submittedName>
</protein>
<dbReference type="PANTHER" id="PTHR43166:SF35">
    <property type="entry name" value="L-CYSTINE IMPORT ATP-BINDING PROTEIN TCYN"/>
    <property type="match status" value="1"/>
</dbReference>
<gene>
    <name evidence="9" type="ORF">M3202_10035</name>
</gene>
<keyword evidence="5 9" id="KW-0067">ATP-binding</keyword>
<dbReference type="PROSITE" id="PS00211">
    <property type="entry name" value="ABC_TRANSPORTER_1"/>
    <property type="match status" value="1"/>
</dbReference>
<feature type="compositionally biased region" description="Polar residues" evidence="7">
    <location>
        <begin position="241"/>
        <end position="253"/>
    </location>
</feature>
<dbReference type="Proteomes" id="UP001139179">
    <property type="component" value="Unassembled WGS sequence"/>
</dbReference>
<dbReference type="InterPro" id="IPR030679">
    <property type="entry name" value="ABC_ATPase_HisP-typ"/>
</dbReference>
<sequence length="253" mass="28082">MEPLLKIEGLSKSYHDLEVLKGVDLTVNKGEVIAIIGPSGTGKSTLLRCINFLEEPTAGIVSIGEDKVESLPQHKKQRTFHPDITKLRTKVGMVFQHFNLWPHMSVLENVMEGPTLIKKKPKAEALEQAKYLLDLVKMGDKADQYPLSLSGGQQQRVAIARALAMEPELMLFDEVTSALDPQLVGEVLEAMTNLAKKGMTMLVVTHEMRFAENVATRVIFMNEGKIAEEGTPEKVFHNPDNPATKSFLSFSKQ</sequence>
<dbReference type="GO" id="GO:0016887">
    <property type="term" value="F:ATP hydrolysis activity"/>
    <property type="evidence" value="ECO:0007669"/>
    <property type="project" value="InterPro"/>
</dbReference>